<dbReference type="Pfam" id="PF13541">
    <property type="entry name" value="ChlI"/>
    <property type="match status" value="1"/>
</dbReference>
<dbReference type="Gene3D" id="3.30.230.10">
    <property type="match status" value="1"/>
</dbReference>
<dbReference type="InterPro" id="IPR004504">
    <property type="entry name" value="DNA_repair_RadA"/>
</dbReference>
<dbReference type="HAMAP" id="MF_01498">
    <property type="entry name" value="RadA_bact"/>
    <property type="match status" value="1"/>
</dbReference>
<keyword evidence="9" id="KW-0238">DNA-binding</keyword>
<keyword evidence="2" id="KW-0547">Nucleotide-binding</keyword>
<evidence type="ECO:0000256" key="5">
    <source>
        <dbReference type="ARBA" id="ARBA00022801"/>
    </source>
</evidence>
<proteinExistence type="inferred from homology"/>
<dbReference type="PRINTS" id="PR01874">
    <property type="entry name" value="DNAREPAIRADA"/>
</dbReference>
<feature type="domain" description="RecA family profile 1" evidence="12">
    <location>
        <begin position="165"/>
        <end position="342"/>
    </location>
</feature>
<evidence type="ECO:0000256" key="7">
    <source>
        <dbReference type="ARBA" id="ARBA00022840"/>
    </source>
</evidence>
<keyword evidence="7" id="KW-0067">ATP-binding</keyword>
<dbReference type="SUPFAM" id="SSF52540">
    <property type="entry name" value="P-loop containing nucleoside triphosphate hydrolases"/>
    <property type="match status" value="1"/>
</dbReference>
<dbReference type="InterPro" id="IPR014721">
    <property type="entry name" value="Ribsml_uS5_D2-typ_fold_subgr"/>
</dbReference>
<dbReference type="InterPro" id="IPR020588">
    <property type="entry name" value="RecA_ATP-bd"/>
</dbReference>
<dbReference type="GO" id="GO:0000725">
    <property type="term" value="P:recombinational repair"/>
    <property type="evidence" value="ECO:0007669"/>
    <property type="project" value="TreeGrafter"/>
</dbReference>
<evidence type="ECO:0000313" key="14">
    <source>
        <dbReference type="Proteomes" id="UP001465755"/>
    </source>
</evidence>
<gene>
    <name evidence="13" type="ORF">WJX73_009673</name>
</gene>
<keyword evidence="5" id="KW-0378">Hydrolase</keyword>
<dbReference type="PROSITE" id="PS50162">
    <property type="entry name" value="RECA_2"/>
    <property type="match status" value="1"/>
</dbReference>
<dbReference type="Pfam" id="PF18073">
    <property type="entry name" value="Zn_ribbon_LapB"/>
    <property type="match status" value="1"/>
</dbReference>
<keyword evidence="3" id="KW-0227">DNA damage</keyword>
<evidence type="ECO:0000256" key="11">
    <source>
        <dbReference type="SAM" id="MobiDB-lite"/>
    </source>
</evidence>
<evidence type="ECO:0000256" key="2">
    <source>
        <dbReference type="ARBA" id="ARBA00022741"/>
    </source>
</evidence>
<dbReference type="GO" id="GO:0008270">
    <property type="term" value="F:zinc ion binding"/>
    <property type="evidence" value="ECO:0007669"/>
    <property type="project" value="UniProtKB-KW"/>
</dbReference>
<dbReference type="Pfam" id="PF13481">
    <property type="entry name" value="AAA_25"/>
    <property type="match status" value="1"/>
</dbReference>
<evidence type="ECO:0000259" key="12">
    <source>
        <dbReference type="PROSITE" id="PS50162"/>
    </source>
</evidence>
<keyword evidence="6" id="KW-0862">Zinc</keyword>
<dbReference type="Proteomes" id="UP001465755">
    <property type="component" value="Unassembled WGS sequence"/>
</dbReference>
<dbReference type="EMBL" id="JALJOQ010000087">
    <property type="protein sequence ID" value="KAK9799795.1"/>
    <property type="molecule type" value="Genomic_DNA"/>
</dbReference>
<dbReference type="InterPro" id="IPR020568">
    <property type="entry name" value="Ribosomal_Su5_D2-typ_SF"/>
</dbReference>
<feature type="region of interest" description="Disordered" evidence="11">
    <location>
        <begin position="105"/>
        <end position="149"/>
    </location>
</feature>
<dbReference type="AlphaFoldDB" id="A0AAW1NYN1"/>
<evidence type="ECO:0000256" key="4">
    <source>
        <dbReference type="ARBA" id="ARBA00022771"/>
    </source>
</evidence>
<evidence type="ECO:0000313" key="13">
    <source>
        <dbReference type="EMBL" id="KAK9799795.1"/>
    </source>
</evidence>
<dbReference type="InterPro" id="IPR003593">
    <property type="entry name" value="AAA+_ATPase"/>
</dbReference>
<dbReference type="GO" id="GO:0003684">
    <property type="term" value="F:damaged DNA binding"/>
    <property type="evidence" value="ECO:0007669"/>
    <property type="project" value="InterPro"/>
</dbReference>
<keyword evidence="10" id="KW-0234">DNA repair</keyword>
<feature type="region of interest" description="Disordered" evidence="11">
    <location>
        <begin position="217"/>
        <end position="239"/>
    </location>
</feature>
<dbReference type="InterPro" id="IPR041166">
    <property type="entry name" value="Rubredoxin_2"/>
</dbReference>
<keyword evidence="1" id="KW-0479">Metal-binding</keyword>
<evidence type="ECO:0000256" key="6">
    <source>
        <dbReference type="ARBA" id="ARBA00022833"/>
    </source>
</evidence>
<comment type="caution">
    <text evidence="13">The sequence shown here is derived from an EMBL/GenBank/DDBJ whole genome shotgun (WGS) entry which is preliminary data.</text>
</comment>
<dbReference type="InterPro" id="IPR027417">
    <property type="entry name" value="P-loop_NTPase"/>
</dbReference>
<name>A0AAW1NYN1_9CHLO</name>
<evidence type="ECO:0000256" key="8">
    <source>
        <dbReference type="ARBA" id="ARBA00023016"/>
    </source>
</evidence>
<dbReference type="SMART" id="SM00382">
    <property type="entry name" value="AAA"/>
    <property type="match status" value="1"/>
</dbReference>
<dbReference type="PANTHER" id="PTHR32472:SF10">
    <property type="entry name" value="DNA REPAIR PROTEIN RADA-LIKE PROTEIN"/>
    <property type="match status" value="1"/>
</dbReference>
<protein>
    <recommendedName>
        <fullName evidence="12">RecA family profile 1 domain-containing protein</fullName>
    </recommendedName>
</protein>
<dbReference type="GO" id="GO:0016787">
    <property type="term" value="F:hydrolase activity"/>
    <property type="evidence" value="ECO:0007669"/>
    <property type="project" value="UniProtKB-KW"/>
</dbReference>
<dbReference type="GO" id="GO:0005524">
    <property type="term" value="F:ATP binding"/>
    <property type="evidence" value="ECO:0007669"/>
    <property type="project" value="UniProtKB-KW"/>
</dbReference>
<sequence length="628" mass="66729">MGFAPPVQHVIGGVHGASSFHCRGLFAGSPLLIRHQAPTRRFQQLVAYAASAAPPKAKRVYHCTDCGSKVAMWSGKCPECGAWNTIEESFEEKVVATGGGGGVRAASAYKDPPERKQQLSPTMGGTAARSSAASMTPRAGTWIRQNERPQRLEEISRGVSASTWRLPLPGLVGEEVSRVLGGGVVPGALILVGGDPGIGKSTLLLQLAGLMSVAKPPSADAESADEDDSAIGGTDADEDTSGAVLYVSGEESVDQVANRGQRMGLADGGQDVFLYSATRLDDIMKEMYNMRPRAVVIDSIQTVYLDEVASSAGSVTQVRECATALLHMAKQLRTPVFLVGHVTKTGDIAGPRVLEHVVDVVLYLEGERHQSFRLLRGIKNRHGATDEVGVFQMQEEGLMPVADPSVLFVSDRSLAPGVSGAVTVMMEGTRPMLLEVQALCSAVPQNQPAQRVPNGLSRNRLSLILAVLSKHASLQLHSQDLHINVVGGMTVVEPATDLAVALAVASSFYEQPTPADCAVVGEIGLGGELRTVSHIERRIMEAAKLGYASIIIPTACRVQPQSRFKDINIIQCRSVREAIERVLGRSLHPPKRATRAGSKSMKDAAAQEPTGSNIANPRELSQALEAAF</sequence>
<dbReference type="SUPFAM" id="SSF54211">
    <property type="entry name" value="Ribosomal protein S5 domain 2-like"/>
    <property type="match status" value="1"/>
</dbReference>
<evidence type="ECO:0000256" key="10">
    <source>
        <dbReference type="ARBA" id="ARBA00023204"/>
    </source>
</evidence>
<evidence type="ECO:0000256" key="3">
    <source>
        <dbReference type="ARBA" id="ARBA00022763"/>
    </source>
</evidence>
<dbReference type="PANTHER" id="PTHR32472">
    <property type="entry name" value="DNA REPAIR PROTEIN RADA"/>
    <property type="match status" value="1"/>
</dbReference>
<organism evidence="13 14">
    <name type="scientific">Symbiochloris irregularis</name>
    <dbReference type="NCBI Taxonomy" id="706552"/>
    <lineage>
        <taxon>Eukaryota</taxon>
        <taxon>Viridiplantae</taxon>
        <taxon>Chlorophyta</taxon>
        <taxon>core chlorophytes</taxon>
        <taxon>Trebouxiophyceae</taxon>
        <taxon>Trebouxiales</taxon>
        <taxon>Trebouxiaceae</taxon>
        <taxon>Symbiochloris</taxon>
    </lineage>
</organism>
<feature type="compositionally biased region" description="Acidic residues" evidence="11">
    <location>
        <begin position="222"/>
        <end position="239"/>
    </location>
</feature>
<evidence type="ECO:0000256" key="1">
    <source>
        <dbReference type="ARBA" id="ARBA00022723"/>
    </source>
</evidence>
<dbReference type="Gene3D" id="3.40.50.300">
    <property type="entry name" value="P-loop containing nucleotide triphosphate hydrolases"/>
    <property type="match status" value="1"/>
</dbReference>
<keyword evidence="4" id="KW-0863">Zinc-finger</keyword>
<keyword evidence="14" id="KW-1185">Reference proteome</keyword>
<accession>A0AAW1NYN1</accession>
<dbReference type="GO" id="GO:0140664">
    <property type="term" value="F:ATP-dependent DNA damage sensor activity"/>
    <property type="evidence" value="ECO:0007669"/>
    <property type="project" value="InterPro"/>
</dbReference>
<feature type="region of interest" description="Disordered" evidence="11">
    <location>
        <begin position="586"/>
        <end position="620"/>
    </location>
</feature>
<reference evidence="13 14" key="1">
    <citation type="journal article" date="2024" name="Nat. Commun.">
        <title>Phylogenomics reveals the evolutionary origins of lichenization in chlorophyte algae.</title>
        <authorList>
            <person name="Puginier C."/>
            <person name="Libourel C."/>
            <person name="Otte J."/>
            <person name="Skaloud P."/>
            <person name="Haon M."/>
            <person name="Grisel S."/>
            <person name="Petersen M."/>
            <person name="Berrin J.G."/>
            <person name="Delaux P.M."/>
            <person name="Dal Grande F."/>
            <person name="Keller J."/>
        </authorList>
    </citation>
    <scope>NUCLEOTIDE SEQUENCE [LARGE SCALE GENOMIC DNA]</scope>
    <source>
        <strain evidence="13 14">SAG 2036</strain>
    </source>
</reference>
<keyword evidence="8" id="KW-0346">Stress response</keyword>
<evidence type="ECO:0000256" key="9">
    <source>
        <dbReference type="ARBA" id="ARBA00023125"/>
    </source>
</evidence>
<feature type="compositionally biased region" description="Polar residues" evidence="11">
    <location>
        <begin position="118"/>
        <end position="134"/>
    </location>
</feature>